<reference evidence="1 2" key="1">
    <citation type="submission" date="2022-10" db="EMBL/GenBank/DDBJ databases">
        <title>Luteolibacter arcticus strain CCTCC AB 2014275, whole genome shotgun sequencing project.</title>
        <authorList>
            <person name="Zhao G."/>
            <person name="Shen L."/>
        </authorList>
    </citation>
    <scope>NUCLEOTIDE SEQUENCE [LARGE SCALE GENOMIC DNA]</scope>
    <source>
        <strain evidence="1 2">CCTCC AB 2014275</strain>
    </source>
</reference>
<dbReference type="Proteomes" id="UP001320876">
    <property type="component" value="Unassembled WGS sequence"/>
</dbReference>
<keyword evidence="2" id="KW-1185">Reference proteome</keyword>
<dbReference type="RefSeq" id="WP_264490607.1">
    <property type="nucleotide sequence ID" value="NZ_JAPDDT010000028.1"/>
</dbReference>
<evidence type="ECO:0000313" key="2">
    <source>
        <dbReference type="Proteomes" id="UP001320876"/>
    </source>
</evidence>
<gene>
    <name evidence="1" type="ORF">OKA05_28365</name>
</gene>
<protein>
    <submittedName>
        <fullName evidence="1">Uncharacterized protein</fullName>
    </submittedName>
</protein>
<comment type="caution">
    <text evidence="1">The sequence shown here is derived from an EMBL/GenBank/DDBJ whole genome shotgun (WGS) entry which is preliminary data.</text>
</comment>
<accession>A0ABT3GSQ9</accession>
<proteinExistence type="predicted"/>
<evidence type="ECO:0000313" key="1">
    <source>
        <dbReference type="EMBL" id="MCW1926499.1"/>
    </source>
</evidence>
<organism evidence="1 2">
    <name type="scientific">Luteolibacter arcticus</name>
    <dbReference type="NCBI Taxonomy" id="1581411"/>
    <lineage>
        <taxon>Bacteria</taxon>
        <taxon>Pseudomonadati</taxon>
        <taxon>Verrucomicrobiota</taxon>
        <taxon>Verrucomicrobiia</taxon>
        <taxon>Verrucomicrobiales</taxon>
        <taxon>Verrucomicrobiaceae</taxon>
        <taxon>Luteolibacter</taxon>
    </lineage>
</organism>
<dbReference type="EMBL" id="JAPDDT010000028">
    <property type="protein sequence ID" value="MCW1926499.1"/>
    <property type="molecule type" value="Genomic_DNA"/>
</dbReference>
<sequence>MKKTFIALIALALVAAIVWGWVRSQQLSPYALAPVSEEIRRLASSASVPVIDERKISGALRGSKVSAFDRWIQKLSGKPLYNDLNEYRLKDGTGVVLVSVYHSIGKVGLVEIRPSPPPSRSAASLQTGLTAAFPKLDCRLEAP</sequence>
<name>A0ABT3GSQ9_9BACT</name>